<feature type="region of interest" description="Disordered" evidence="1">
    <location>
        <begin position="192"/>
        <end position="225"/>
    </location>
</feature>
<sequence>MYRILNDSFRARESLLGADEELSDGGYVVDSDPDKDPEEDHEEDHADYPANGGDGDDEPSDDDDDDTDDEDKDPFEDEDNDEEEEHLAPATLLLYPLMSVRPQTPILLPSEVEVERLLALPILPPSPLSPWSSPLPQISSPPLPPPPSSLHLPPHVSISLPLPSSPLPPLPALLFIPPPVDRREDIPKAELPPRKRLCPTAPTSRYEVRESSTAAPRPTGGHRADYRFIGTMDADIRRQRAKEVGYDIKDVWVDPTEAVEEVAPTTLKGVNARVTELAKRVDGLVKDKQFHYENARLLDQEALISREAWAHSVRLSLVVHYELQAYKTHNHMQDYRIASQESLMMTLIAQNNMPPRRSSATARAAATAAAAVATPITAAAIKQLIKARVSAVLANHETL</sequence>
<evidence type="ECO:0000256" key="1">
    <source>
        <dbReference type="SAM" id="MobiDB-lite"/>
    </source>
</evidence>
<evidence type="ECO:0000313" key="2">
    <source>
        <dbReference type="EMBL" id="GJS64897.1"/>
    </source>
</evidence>
<reference evidence="2" key="2">
    <citation type="submission" date="2022-01" db="EMBL/GenBank/DDBJ databases">
        <authorList>
            <person name="Yamashiro T."/>
            <person name="Shiraishi A."/>
            <person name="Satake H."/>
            <person name="Nakayama K."/>
        </authorList>
    </citation>
    <scope>NUCLEOTIDE SEQUENCE</scope>
</reference>
<protein>
    <submittedName>
        <fullName evidence="2">Uncharacterized protein</fullName>
    </submittedName>
</protein>
<accession>A0ABQ4XIL1</accession>
<feature type="compositionally biased region" description="Acidic residues" evidence="1">
    <location>
        <begin position="54"/>
        <end position="85"/>
    </location>
</feature>
<dbReference type="Proteomes" id="UP001151760">
    <property type="component" value="Unassembled WGS sequence"/>
</dbReference>
<comment type="caution">
    <text evidence="2">The sequence shown here is derived from an EMBL/GenBank/DDBJ whole genome shotgun (WGS) entry which is preliminary data.</text>
</comment>
<feature type="region of interest" description="Disordered" evidence="1">
    <location>
        <begin position="16"/>
        <end position="85"/>
    </location>
</feature>
<reference evidence="2" key="1">
    <citation type="journal article" date="2022" name="Int. J. Mol. Sci.">
        <title>Draft Genome of Tanacetum Coccineum: Genomic Comparison of Closely Related Tanacetum-Family Plants.</title>
        <authorList>
            <person name="Yamashiro T."/>
            <person name="Shiraishi A."/>
            <person name="Nakayama K."/>
            <person name="Satake H."/>
        </authorList>
    </citation>
    <scope>NUCLEOTIDE SEQUENCE</scope>
</reference>
<keyword evidence="3" id="KW-1185">Reference proteome</keyword>
<name>A0ABQ4XIL1_9ASTR</name>
<proteinExistence type="predicted"/>
<gene>
    <name evidence="2" type="ORF">Tco_0679461</name>
</gene>
<evidence type="ECO:0000313" key="3">
    <source>
        <dbReference type="Proteomes" id="UP001151760"/>
    </source>
</evidence>
<feature type="compositionally biased region" description="Acidic residues" evidence="1">
    <location>
        <begin position="31"/>
        <end position="42"/>
    </location>
</feature>
<dbReference type="EMBL" id="BQNB010009537">
    <property type="protein sequence ID" value="GJS64897.1"/>
    <property type="molecule type" value="Genomic_DNA"/>
</dbReference>
<organism evidence="2 3">
    <name type="scientific">Tanacetum coccineum</name>
    <dbReference type="NCBI Taxonomy" id="301880"/>
    <lineage>
        <taxon>Eukaryota</taxon>
        <taxon>Viridiplantae</taxon>
        <taxon>Streptophyta</taxon>
        <taxon>Embryophyta</taxon>
        <taxon>Tracheophyta</taxon>
        <taxon>Spermatophyta</taxon>
        <taxon>Magnoliopsida</taxon>
        <taxon>eudicotyledons</taxon>
        <taxon>Gunneridae</taxon>
        <taxon>Pentapetalae</taxon>
        <taxon>asterids</taxon>
        <taxon>campanulids</taxon>
        <taxon>Asterales</taxon>
        <taxon>Asteraceae</taxon>
        <taxon>Asteroideae</taxon>
        <taxon>Anthemideae</taxon>
        <taxon>Anthemidinae</taxon>
        <taxon>Tanacetum</taxon>
    </lineage>
</organism>